<evidence type="ECO:0000313" key="2">
    <source>
        <dbReference type="EMBL" id="SUZ88613.1"/>
    </source>
</evidence>
<dbReference type="Gene3D" id="3.30.70.100">
    <property type="match status" value="1"/>
</dbReference>
<feature type="domain" description="ABM" evidence="1">
    <location>
        <begin position="3"/>
        <end position="66"/>
    </location>
</feature>
<name>A0A381RHG7_9ZZZZ</name>
<dbReference type="InterPro" id="IPR011008">
    <property type="entry name" value="Dimeric_a/b-barrel"/>
</dbReference>
<evidence type="ECO:0000259" key="1">
    <source>
        <dbReference type="Pfam" id="PF03992"/>
    </source>
</evidence>
<proteinExistence type="predicted"/>
<organism evidence="2">
    <name type="scientific">marine metagenome</name>
    <dbReference type="NCBI Taxonomy" id="408172"/>
    <lineage>
        <taxon>unclassified sequences</taxon>
        <taxon>metagenomes</taxon>
        <taxon>ecological metagenomes</taxon>
    </lineage>
</organism>
<gene>
    <name evidence="2" type="ORF">METZ01_LOCUS41467</name>
</gene>
<dbReference type="SUPFAM" id="SSF54909">
    <property type="entry name" value="Dimeric alpha+beta barrel"/>
    <property type="match status" value="1"/>
</dbReference>
<reference evidence="2" key="1">
    <citation type="submission" date="2018-05" db="EMBL/GenBank/DDBJ databases">
        <authorList>
            <person name="Lanie J.A."/>
            <person name="Ng W.-L."/>
            <person name="Kazmierczak K.M."/>
            <person name="Andrzejewski T.M."/>
            <person name="Davidsen T.M."/>
            <person name="Wayne K.J."/>
            <person name="Tettelin H."/>
            <person name="Glass J.I."/>
            <person name="Rusch D."/>
            <person name="Podicherti R."/>
            <person name="Tsui H.-C.T."/>
            <person name="Winkler M.E."/>
        </authorList>
    </citation>
    <scope>NUCLEOTIDE SEQUENCE</scope>
</reference>
<protein>
    <recommendedName>
        <fullName evidence="1">ABM domain-containing protein</fullName>
    </recommendedName>
</protein>
<dbReference type="EMBL" id="UINC01001779">
    <property type="protein sequence ID" value="SUZ88613.1"/>
    <property type="molecule type" value="Genomic_DNA"/>
</dbReference>
<accession>A0A381RHG7</accession>
<dbReference type="AlphaFoldDB" id="A0A381RHG7"/>
<dbReference type="Pfam" id="PF03992">
    <property type="entry name" value="ABM"/>
    <property type="match status" value="1"/>
</dbReference>
<dbReference type="InterPro" id="IPR007138">
    <property type="entry name" value="ABM_dom"/>
</dbReference>
<sequence length="97" mass="11214">MSVIVILTLKSKPDSYDQLGSMLKEILSDTASFDGCKGLYACGDHNSQTFLLYEEWESVEHQQKYLDWRQQRGDLDALGEMLREPPLFETRDFIFSS</sequence>